<dbReference type="InterPro" id="IPR036047">
    <property type="entry name" value="F-box-like_dom_sf"/>
</dbReference>
<dbReference type="Gene3D" id="1.20.1280.50">
    <property type="match status" value="2"/>
</dbReference>
<accession>A0A498JVE0</accession>
<evidence type="ECO:0000313" key="3">
    <source>
        <dbReference type="EMBL" id="RXH98917.1"/>
    </source>
</evidence>
<dbReference type="SMART" id="SM00256">
    <property type="entry name" value="FBOX"/>
    <property type="match status" value="2"/>
</dbReference>
<comment type="caution">
    <text evidence="3">The sequence shown here is derived from an EMBL/GenBank/DDBJ whole genome shotgun (WGS) entry which is preliminary data.</text>
</comment>
<dbReference type="SMART" id="SM00367">
    <property type="entry name" value="LRR_CC"/>
    <property type="match status" value="7"/>
</dbReference>
<dbReference type="CDD" id="cd22164">
    <property type="entry name" value="F-box_AtSKIP19-like"/>
    <property type="match status" value="2"/>
</dbReference>
<feature type="region of interest" description="Disordered" evidence="1">
    <location>
        <begin position="648"/>
        <end position="672"/>
    </location>
</feature>
<dbReference type="Pfam" id="PF12937">
    <property type="entry name" value="F-box-like"/>
    <property type="match status" value="2"/>
</dbReference>
<organism evidence="3 4">
    <name type="scientific">Malus domestica</name>
    <name type="common">Apple</name>
    <name type="synonym">Pyrus malus</name>
    <dbReference type="NCBI Taxonomy" id="3750"/>
    <lineage>
        <taxon>Eukaryota</taxon>
        <taxon>Viridiplantae</taxon>
        <taxon>Streptophyta</taxon>
        <taxon>Embryophyta</taxon>
        <taxon>Tracheophyta</taxon>
        <taxon>Spermatophyta</taxon>
        <taxon>Magnoliopsida</taxon>
        <taxon>eudicotyledons</taxon>
        <taxon>Gunneridae</taxon>
        <taxon>Pentapetalae</taxon>
        <taxon>rosids</taxon>
        <taxon>fabids</taxon>
        <taxon>Rosales</taxon>
        <taxon>Rosaceae</taxon>
        <taxon>Amygdaloideae</taxon>
        <taxon>Maleae</taxon>
        <taxon>Malus</taxon>
    </lineage>
</organism>
<dbReference type="STRING" id="3750.A0A498JVE0"/>
<evidence type="ECO:0000313" key="4">
    <source>
        <dbReference type="Proteomes" id="UP000290289"/>
    </source>
</evidence>
<proteinExistence type="predicted"/>
<dbReference type="SUPFAM" id="SSF81383">
    <property type="entry name" value="F-box domain"/>
    <property type="match status" value="2"/>
</dbReference>
<dbReference type="InterPro" id="IPR032675">
    <property type="entry name" value="LRR_dom_sf"/>
</dbReference>
<keyword evidence="4" id="KW-1185">Reference proteome</keyword>
<dbReference type="PANTHER" id="PTHR38926">
    <property type="entry name" value="F-BOX DOMAIN CONTAINING PROTEIN, EXPRESSED"/>
    <property type="match status" value="1"/>
</dbReference>
<feature type="compositionally biased region" description="Basic and acidic residues" evidence="1">
    <location>
        <begin position="662"/>
        <end position="672"/>
    </location>
</feature>
<dbReference type="InterPro" id="IPR001810">
    <property type="entry name" value="F-box_dom"/>
</dbReference>
<dbReference type="PANTHER" id="PTHR38926:SF2">
    <property type="entry name" value="F-BOX_LRR-REPEAT PROTEIN 21-RELATED"/>
    <property type="match status" value="1"/>
</dbReference>
<dbReference type="InterPro" id="IPR001611">
    <property type="entry name" value="Leu-rich_rpt"/>
</dbReference>
<dbReference type="Gene3D" id="3.80.10.10">
    <property type="entry name" value="Ribonuclease Inhibitor"/>
    <property type="match status" value="2"/>
</dbReference>
<evidence type="ECO:0000259" key="2">
    <source>
        <dbReference type="PROSITE" id="PS50181"/>
    </source>
</evidence>
<dbReference type="EMBL" id="RDQH01000331">
    <property type="protein sequence ID" value="RXH98917.1"/>
    <property type="molecule type" value="Genomic_DNA"/>
</dbReference>
<dbReference type="AlphaFoldDB" id="A0A498JVE0"/>
<name>A0A498JVE0_MALDO</name>
<dbReference type="SUPFAM" id="SSF52047">
    <property type="entry name" value="RNI-like"/>
    <property type="match status" value="1"/>
</dbReference>
<reference evidence="3 4" key="1">
    <citation type="submission" date="2018-10" db="EMBL/GenBank/DDBJ databases">
        <title>A high-quality apple genome assembly.</title>
        <authorList>
            <person name="Hu J."/>
        </authorList>
    </citation>
    <scope>NUCLEOTIDE SEQUENCE [LARGE SCALE GENOMIC DNA]</scope>
    <source>
        <strain evidence="4">cv. HFTH1</strain>
        <tissue evidence="3">Young leaf</tissue>
    </source>
</reference>
<sequence length="672" mass="76761">MVKRNWTELPDDITAVIISRLPVIDVLTSAQIVCKKWHKICNEPLAWRTIDMHGHNPATFDKMFKMCRHAVDRSSGNLVNLSLGYFCNDDLLEYITNSSKKIRRILLTGCRSISDKGLSRVASELPLLEELDISFCEGISHKSLQAVGRSCPLLKSFKLDKCGLAKQLAARTLDEIRRFFFEYADEDALAIAGGMHGLQHLQLVGNPLSVMGLQKILYGCPHLKSLKLRWCSNINVATQVLEEDALHKLRSLEYSQFTDDKGLFSRTSMGKKRNKKPQAPRFQPPRYKWVPKSRPATVETRNWLELPRDVTVSILSRLGAVGILWSAQYVCMAWRQICKDPLMWRTIDMRNDGDLDDVMFNLDLMCRCAVDRSAGNLVDLNVEYFGSDCLLNFITDRCRGIKRLRFTYCYGITDGGLSEMASKLPLLEELEISLCDNLSSKSVEAVGRSCPRLKSLKLNREWFRFPDDMFDYSNDEDDDYFDDGDYDYPVIDDQNGSSAIAPSRKDTEALAIAGTMHGLRHLQLFGNQLTSDGLKAILDSCPHLESLDVRNCFNLNLKGDVEKRCADRVKNLRLPFDSTKDYEFSATAYYGDGTPFGDFDESEFFGYRDYLDDEDDFDDDYDYDEASYFSDDSDWYDDFTKIRISDIDMTGRNGEGGCPQIETRRKKETERL</sequence>
<feature type="domain" description="F-box" evidence="2">
    <location>
        <begin position="300"/>
        <end position="347"/>
    </location>
</feature>
<protein>
    <recommendedName>
        <fullName evidence="2">F-box domain-containing protein</fullName>
    </recommendedName>
</protein>
<dbReference type="Proteomes" id="UP000290289">
    <property type="component" value="Chromosome 5"/>
</dbReference>
<feature type="region of interest" description="Disordered" evidence="1">
    <location>
        <begin position="265"/>
        <end position="284"/>
    </location>
</feature>
<evidence type="ECO:0000256" key="1">
    <source>
        <dbReference type="SAM" id="MobiDB-lite"/>
    </source>
</evidence>
<feature type="compositionally biased region" description="Basic residues" evidence="1">
    <location>
        <begin position="269"/>
        <end position="278"/>
    </location>
</feature>
<dbReference type="PROSITE" id="PS50181">
    <property type="entry name" value="FBOX"/>
    <property type="match status" value="2"/>
</dbReference>
<gene>
    <name evidence="3" type="ORF">DVH24_011242</name>
</gene>
<feature type="domain" description="F-box" evidence="2">
    <location>
        <begin position="3"/>
        <end position="50"/>
    </location>
</feature>
<dbReference type="InterPro" id="IPR006553">
    <property type="entry name" value="Leu-rich_rpt_Cys-con_subtyp"/>
</dbReference>
<dbReference type="Pfam" id="PF13516">
    <property type="entry name" value="LRR_6"/>
    <property type="match status" value="1"/>
</dbReference>